<dbReference type="Proteomes" id="UP000268084">
    <property type="component" value="Chromosome"/>
</dbReference>
<feature type="binding site" evidence="5">
    <location>
        <begin position="110"/>
        <end position="111"/>
    </location>
    <ligand>
        <name>pyridoxal 5'-phosphate</name>
        <dbReference type="ChEBI" id="CHEBI:597326"/>
    </ligand>
</feature>
<dbReference type="InterPro" id="IPR005814">
    <property type="entry name" value="Aminotrans_3"/>
</dbReference>
<dbReference type="PROSITE" id="PS00600">
    <property type="entry name" value="AA_TRANSFER_CLASS_3"/>
    <property type="match status" value="1"/>
</dbReference>
<dbReference type="HAMAP" id="MF_01107">
    <property type="entry name" value="ArgD_aminotrans_3"/>
    <property type="match status" value="1"/>
</dbReference>
<evidence type="ECO:0000256" key="5">
    <source>
        <dbReference type="HAMAP-Rule" id="MF_01107"/>
    </source>
</evidence>
<dbReference type="GO" id="GO:0005737">
    <property type="term" value="C:cytoplasm"/>
    <property type="evidence" value="ECO:0007669"/>
    <property type="project" value="UniProtKB-SubCell"/>
</dbReference>
<reference evidence="6 7" key="1">
    <citation type="submission" date="2018-11" db="EMBL/GenBank/DDBJ databases">
        <authorList>
            <person name="Da X."/>
        </authorList>
    </citation>
    <scope>NUCLEOTIDE SEQUENCE [LARGE SCALE GENOMIC DNA]</scope>
    <source>
        <strain evidence="6 7">S14-144</strain>
    </source>
</reference>
<keyword evidence="2 5" id="KW-0028">Amino-acid biosynthesis</keyword>
<comment type="catalytic activity">
    <reaction evidence="5">
        <text>N(2)-acetyl-L-ornithine + 2-oxoglutarate = N-acetyl-L-glutamate 5-semialdehyde + L-glutamate</text>
        <dbReference type="Rhea" id="RHEA:18049"/>
        <dbReference type="ChEBI" id="CHEBI:16810"/>
        <dbReference type="ChEBI" id="CHEBI:29123"/>
        <dbReference type="ChEBI" id="CHEBI:29985"/>
        <dbReference type="ChEBI" id="CHEBI:57805"/>
        <dbReference type="EC" id="2.6.1.11"/>
    </reaction>
</comment>
<evidence type="ECO:0000313" key="7">
    <source>
        <dbReference type="Proteomes" id="UP000268084"/>
    </source>
</evidence>
<dbReference type="InterPro" id="IPR015421">
    <property type="entry name" value="PyrdxlP-dep_Trfase_major"/>
</dbReference>
<keyword evidence="1 5" id="KW-0032">Aminotransferase</keyword>
<dbReference type="InterPro" id="IPR015424">
    <property type="entry name" value="PyrdxlP-dep_Trfase"/>
</dbReference>
<comment type="subunit">
    <text evidence="5">Homodimer.</text>
</comment>
<dbReference type="Gene3D" id="3.40.640.10">
    <property type="entry name" value="Type I PLP-dependent aspartate aminotransferase-like (Major domain)"/>
    <property type="match status" value="1"/>
</dbReference>
<dbReference type="Pfam" id="PF00202">
    <property type="entry name" value="Aminotran_3"/>
    <property type="match status" value="1"/>
</dbReference>
<dbReference type="CDD" id="cd00610">
    <property type="entry name" value="OAT_like"/>
    <property type="match status" value="1"/>
</dbReference>
<keyword evidence="5" id="KW-0055">Arginine biosynthesis</keyword>
<organism evidence="6 7">
    <name type="scientific">Nakamurella antarctica</name>
    <dbReference type="NCBI Taxonomy" id="1902245"/>
    <lineage>
        <taxon>Bacteria</taxon>
        <taxon>Bacillati</taxon>
        <taxon>Actinomycetota</taxon>
        <taxon>Actinomycetes</taxon>
        <taxon>Nakamurellales</taxon>
        <taxon>Nakamurellaceae</taxon>
        <taxon>Nakamurella</taxon>
    </lineage>
</organism>
<comment type="subcellular location">
    <subcellularLocation>
        <location evidence="5">Cytoplasm</location>
    </subcellularLocation>
</comment>
<dbReference type="EMBL" id="CP034170">
    <property type="protein sequence ID" value="AZI57574.1"/>
    <property type="molecule type" value="Genomic_DNA"/>
</dbReference>
<feature type="binding site" evidence="5">
    <location>
        <position position="136"/>
    </location>
    <ligand>
        <name>pyridoxal 5'-phosphate</name>
        <dbReference type="ChEBI" id="CHEBI:597326"/>
    </ligand>
</feature>
<sequence>MTTQNQDAAVRWQRSLMNNYGVPKVELVSGDGSYVIDAEGKRYLDLLGGIAVNALGHAHPAIVEAVSRQVATLGHVSNFFTHPTVIALAEKLLEIAGAIDDGKVIFCNSGAEANEAAFKMARLTGRPRIITAEGAFHGRTMGALALTGQPAKRIPFEPVPSGVEYIPYGDIDALAGVVDTDVAAVFLEPIMGEAGVVPAPDGYLAAVRKITAERGILLVVDEVQTGIGRTGSWFAHHSAGIRPDVITLAKGLGGGLPIGAAIGIGSAADLIGPGQHGSTFAGNPICAAAALAVLETIAAEGLLDHAAALGKHFISSIESVQHPLIDHVRGAGLLLGVVLTSPIAAHASLAAQHAGFIINAPAAHVLRLAPPLNLTLAQADTFIQALPAILDSIDTPGTPT</sequence>
<feature type="binding site" evidence="5">
    <location>
        <position position="139"/>
    </location>
    <ligand>
        <name>N(2)-acetyl-L-ornithine</name>
        <dbReference type="ChEBI" id="CHEBI:57805"/>
    </ligand>
</feature>
<dbReference type="NCBIfam" id="TIGR00707">
    <property type="entry name" value="argD"/>
    <property type="match status" value="1"/>
</dbReference>
<keyword evidence="3 5" id="KW-0808">Transferase</keyword>
<evidence type="ECO:0000256" key="1">
    <source>
        <dbReference type="ARBA" id="ARBA00022576"/>
    </source>
</evidence>
<dbReference type="InterPro" id="IPR050103">
    <property type="entry name" value="Class-III_PLP-dep_AT"/>
</dbReference>
<dbReference type="KEGG" id="nak:EH165_04755"/>
<evidence type="ECO:0000313" key="6">
    <source>
        <dbReference type="EMBL" id="AZI57574.1"/>
    </source>
</evidence>
<dbReference type="EC" id="2.6.1.11" evidence="5"/>
<name>A0A3G8ZSU8_9ACTN</name>
<keyword evidence="7" id="KW-1185">Reference proteome</keyword>
<dbReference type="PIRSF" id="PIRSF000521">
    <property type="entry name" value="Transaminase_4ab_Lys_Orn"/>
    <property type="match status" value="1"/>
</dbReference>
<dbReference type="Gene3D" id="3.90.1150.10">
    <property type="entry name" value="Aspartate Aminotransferase, domain 1"/>
    <property type="match status" value="1"/>
</dbReference>
<dbReference type="RefSeq" id="WP_124798259.1">
    <property type="nucleotide sequence ID" value="NZ_CP034170.1"/>
</dbReference>
<dbReference type="GO" id="GO:0006526">
    <property type="term" value="P:L-arginine biosynthetic process"/>
    <property type="evidence" value="ECO:0007669"/>
    <property type="project" value="UniProtKB-UniRule"/>
</dbReference>
<dbReference type="InterPro" id="IPR049704">
    <property type="entry name" value="Aminotrans_3_PPA_site"/>
</dbReference>
<dbReference type="InterPro" id="IPR004636">
    <property type="entry name" value="AcOrn/SuccOrn_fam"/>
</dbReference>
<evidence type="ECO:0000256" key="2">
    <source>
        <dbReference type="ARBA" id="ARBA00022605"/>
    </source>
</evidence>
<accession>A0A3G8ZSU8</accession>
<feature type="binding site" evidence="5">
    <location>
        <position position="278"/>
    </location>
    <ligand>
        <name>N(2)-acetyl-L-ornithine</name>
        <dbReference type="ChEBI" id="CHEBI:57805"/>
    </ligand>
</feature>
<dbReference type="GO" id="GO:0042802">
    <property type="term" value="F:identical protein binding"/>
    <property type="evidence" value="ECO:0007669"/>
    <property type="project" value="TreeGrafter"/>
</dbReference>
<dbReference type="SUPFAM" id="SSF53383">
    <property type="entry name" value="PLP-dependent transferases"/>
    <property type="match status" value="1"/>
</dbReference>
<dbReference type="GO" id="GO:0003992">
    <property type="term" value="F:N2-acetyl-L-ornithine:2-oxoglutarate 5-aminotransferase activity"/>
    <property type="evidence" value="ECO:0007669"/>
    <property type="project" value="UniProtKB-UniRule"/>
</dbReference>
<feature type="binding site" evidence="5">
    <location>
        <position position="279"/>
    </location>
    <ligand>
        <name>pyridoxal 5'-phosphate</name>
        <dbReference type="ChEBI" id="CHEBI:597326"/>
    </ligand>
</feature>
<reference evidence="6 7" key="2">
    <citation type="submission" date="2018-12" db="EMBL/GenBank/DDBJ databases">
        <title>Nakamurella antarcticus sp. nov., isolated from Antarctica South Shetland Islands soil.</title>
        <authorList>
            <person name="Peng F."/>
        </authorList>
    </citation>
    <scope>NUCLEOTIDE SEQUENCE [LARGE SCALE GENOMIC DNA]</scope>
    <source>
        <strain evidence="6 7">S14-144</strain>
    </source>
</reference>
<dbReference type="OrthoDB" id="3204291at2"/>
<proteinExistence type="inferred from homology"/>
<comment type="cofactor">
    <cofactor evidence="5">
        <name>pyridoxal 5'-phosphate</name>
        <dbReference type="ChEBI" id="CHEBI:597326"/>
    </cofactor>
    <text evidence="5">Binds 1 pyridoxal phosphate per subunit.</text>
</comment>
<dbReference type="PANTHER" id="PTHR11986:SF79">
    <property type="entry name" value="ACETYLORNITHINE AMINOTRANSFERASE, MITOCHONDRIAL"/>
    <property type="match status" value="1"/>
</dbReference>
<comment type="similarity">
    <text evidence="5">Belongs to the class-III pyridoxal-phosphate-dependent aminotransferase family. ArgD subfamily.</text>
</comment>
<keyword evidence="5" id="KW-0963">Cytoplasm</keyword>
<dbReference type="GO" id="GO:0030170">
    <property type="term" value="F:pyridoxal phosphate binding"/>
    <property type="evidence" value="ECO:0007669"/>
    <property type="project" value="InterPro"/>
</dbReference>
<dbReference type="InterPro" id="IPR015422">
    <property type="entry name" value="PyrdxlP-dep_Trfase_small"/>
</dbReference>
<evidence type="ECO:0000256" key="3">
    <source>
        <dbReference type="ARBA" id="ARBA00022679"/>
    </source>
</evidence>
<protein>
    <recommendedName>
        <fullName evidence="5">Acetylornithine aminotransferase</fullName>
        <shortName evidence="5">ACOAT</shortName>
        <ecNumber evidence="5">2.6.1.11</ecNumber>
    </recommendedName>
</protein>
<dbReference type="FunFam" id="3.40.640.10:FF:000004">
    <property type="entry name" value="Acetylornithine aminotransferase"/>
    <property type="match status" value="1"/>
</dbReference>
<feature type="modified residue" description="N6-(pyridoxal phosphate)lysine" evidence="5">
    <location>
        <position position="250"/>
    </location>
</feature>
<keyword evidence="4 5" id="KW-0663">Pyridoxal phosphate</keyword>
<comment type="miscellaneous">
    <text evidence="5">May also have succinyldiaminopimelate aminotransferase activity, thus carrying out the corresponding step in lysine biosynthesis.</text>
</comment>
<evidence type="ECO:0000256" key="4">
    <source>
        <dbReference type="ARBA" id="ARBA00022898"/>
    </source>
</evidence>
<dbReference type="AlphaFoldDB" id="A0A3G8ZSU8"/>
<dbReference type="NCBIfam" id="NF002874">
    <property type="entry name" value="PRK03244.1"/>
    <property type="match status" value="1"/>
</dbReference>
<dbReference type="UniPathway" id="UPA00068">
    <property type="reaction ID" value="UER00109"/>
</dbReference>
<feature type="binding site" evidence="5">
    <location>
        <begin position="221"/>
        <end position="224"/>
    </location>
    <ligand>
        <name>pyridoxal 5'-phosphate</name>
        <dbReference type="ChEBI" id="CHEBI:597326"/>
    </ligand>
</feature>
<comment type="pathway">
    <text evidence="5">Amino-acid biosynthesis; L-arginine biosynthesis; N(2)-acetyl-L-ornithine from L-glutamate: step 4/4.</text>
</comment>
<gene>
    <name evidence="5" type="primary">argD</name>
    <name evidence="6" type="ORF">EH165_04755</name>
</gene>
<dbReference type="PANTHER" id="PTHR11986">
    <property type="entry name" value="AMINOTRANSFERASE CLASS III"/>
    <property type="match status" value="1"/>
</dbReference>